<protein>
    <submittedName>
        <fullName evidence="2">Uncharacterized protein</fullName>
    </submittedName>
</protein>
<reference evidence="2" key="2">
    <citation type="submission" date="2020-09" db="EMBL/GenBank/DDBJ databases">
        <authorList>
            <person name="Sun Q."/>
            <person name="Kim S."/>
        </authorList>
    </citation>
    <scope>NUCLEOTIDE SEQUENCE</scope>
    <source>
        <strain evidence="2">KCTC 12711</strain>
    </source>
</reference>
<reference evidence="2" key="1">
    <citation type="journal article" date="2014" name="Int. J. Syst. Evol. Microbiol.">
        <title>Complete genome sequence of Corynebacterium casei LMG S-19264T (=DSM 44701T), isolated from a smear-ripened cheese.</title>
        <authorList>
            <consortium name="US DOE Joint Genome Institute (JGI-PGF)"/>
            <person name="Walter F."/>
            <person name="Albersmeier A."/>
            <person name="Kalinowski J."/>
            <person name="Ruckert C."/>
        </authorList>
    </citation>
    <scope>NUCLEOTIDE SEQUENCE</scope>
    <source>
        <strain evidence="2">KCTC 12711</strain>
    </source>
</reference>
<dbReference type="RefSeq" id="WP_189400084.1">
    <property type="nucleotide sequence ID" value="NZ_BMXA01000002.1"/>
</dbReference>
<gene>
    <name evidence="2" type="ORF">GCM10008090_18510</name>
</gene>
<name>A0A918RUE1_9GAMM</name>
<evidence type="ECO:0000256" key="1">
    <source>
        <dbReference type="SAM" id="Phobius"/>
    </source>
</evidence>
<evidence type="ECO:0000313" key="3">
    <source>
        <dbReference type="Proteomes" id="UP000614811"/>
    </source>
</evidence>
<dbReference type="EMBL" id="BMXA01000002">
    <property type="protein sequence ID" value="GHA08909.1"/>
    <property type="molecule type" value="Genomic_DNA"/>
</dbReference>
<organism evidence="2 3">
    <name type="scientific">Arenicella chitinivorans</name>
    <dbReference type="NCBI Taxonomy" id="1329800"/>
    <lineage>
        <taxon>Bacteria</taxon>
        <taxon>Pseudomonadati</taxon>
        <taxon>Pseudomonadota</taxon>
        <taxon>Gammaproteobacteria</taxon>
        <taxon>Arenicellales</taxon>
        <taxon>Arenicellaceae</taxon>
        <taxon>Arenicella</taxon>
    </lineage>
</organism>
<evidence type="ECO:0000313" key="2">
    <source>
        <dbReference type="EMBL" id="GHA08909.1"/>
    </source>
</evidence>
<keyword evidence="1" id="KW-0812">Transmembrane</keyword>
<proteinExistence type="predicted"/>
<dbReference type="Proteomes" id="UP000614811">
    <property type="component" value="Unassembled WGS sequence"/>
</dbReference>
<feature type="transmembrane region" description="Helical" evidence="1">
    <location>
        <begin position="45"/>
        <end position="64"/>
    </location>
</feature>
<keyword evidence="1" id="KW-0472">Membrane</keyword>
<accession>A0A918RUE1</accession>
<sequence>MTDIESILANERTQRHAHTNSDLLAFAVLSEISYANASARSSYRLRMFVITSIAAVMLVLQALLLSQFDFTGAMTQATQFLIEFPYAITAVNLALVTTILLVRRYRWFG</sequence>
<comment type="caution">
    <text evidence="2">The sequence shown here is derived from an EMBL/GenBank/DDBJ whole genome shotgun (WGS) entry which is preliminary data.</text>
</comment>
<keyword evidence="1" id="KW-1133">Transmembrane helix</keyword>
<feature type="transmembrane region" description="Helical" evidence="1">
    <location>
        <begin position="84"/>
        <end position="102"/>
    </location>
</feature>
<dbReference type="AlphaFoldDB" id="A0A918RUE1"/>
<keyword evidence="3" id="KW-1185">Reference proteome</keyword>